<evidence type="ECO:0008006" key="3">
    <source>
        <dbReference type="Google" id="ProtNLM"/>
    </source>
</evidence>
<dbReference type="OMA" id="KFYCSQI"/>
<accession>A0A7R8YM52</accession>
<dbReference type="GO" id="GO:0005739">
    <property type="term" value="C:mitochondrion"/>
    <property type="evidence" value="ECO:0007669"/>
    <property type="project" value="InterPro"/>
</dbReference>
<evidence type="ECO:0000313" key="2">
    <source>
        <dbReference type="Proteomes" id="UP000594454"/>
    </source>
</evidence>
<proteinExistence type="predicted"/>
<dbReference type="AlphaFoldDB" id="A0A7R8YM52"/>
<dbReference type="GO" id="GO:0050684">
    <property type="term" value="P:regulation of mRNA processing"/>
    <property type="evidence" value="ECO:0007669"/>
    <property type="project" value="InterPro"/>
</dbReference>
<dbReference type="GO" id="GO:0007005">
    <property type="term" value="P:mitochondrion organization"/>
    <property type="evidence" value="ECO:0007669"/>
    <property type="project" value="TreeGrafter"/>
</dbReference>
<dbReference type="EMBL" id="LR899009">
    <property type="protein sequence ID" value="CAD7077112.1"/>
    <property type="molecule type" value="Genomic_DNA"/>
</dbReference>
<dbReference type="OrthoDB" id="6073372at2759"/>
<dbReference type="InterPro" id="IPR034629">
    <property type="entry name" value="PTCD2"/>
</dbReference>
<sequence length="393" mass="45607">MFRINVQSSIRVLSRLNNIIENVTFRRNLYAPATLGLNGYSDMRERTNGQFINTVDKFKEKMKTFVDDKPTNMIFTEDLRNMIHLAEKNKEDIELVVKMIKKFNSQNKELRFGNFVFGPVVFRMFYYLGDVDTALECFKDPQLDGFFDQLISYQLLMDLLFEKGRYQDILNVFDLIKSRQVQGTKYARHIVVLTMAACYKLNTPQSLEFALNLLRELRELNYVPMRKAAAFAAGLALRQNSPHVALEIVANQKDQQYITMRNIKALAYAEMNRPEDALPILRSVLEVDEPVGKGKRTFIRDVVNKVGESIKKNNRKDLEADFVRIEKFLADQGHISDDSLDTVLCLPITDTSYTAQRREKSMIAASFNRDSQQRSRFTKQKQIRNREGLADLY</sequence>
<dbReference type="Gene3D" id="1.25.40.10">
    <property type="entry name" value="Tetratricopeptide repeat domain"/>
    <property type="match status" value="1"/>
</dbReference>
<organism evidence="1 2">
    <name type="scientific">Hermetia illucens</name>
    <name type="common">Black soldier fly</name>
    <dbReference type="NCBI Taxonomy" id="343691"/>
    <lineage>
        <taxon>Eukaryota</taxon>
        <taxon>Metazoa</taxon>
        <taxon>Ecdysozoa</taxon>
        <taxon>Arthropoda</taxon>
        <taxon>Hexapoda</taxon>
        <taxon>Insecta</taxon>
        <taxon>Pterygota</taxon>
        <taxon>Neoptera</taxon>
        <taxon>Endopterygota</taxon>
        <taxon>Diptera</taxon>
        <taxon>Brachycera</taxon>
        <taxon>Stratiomyomorpha</taxon>
        <taxon>Stratiomyidae</taxon>
        <taxon>Hermetiinae</taxon>
        <taxon>Hermetia</taxon>
    </lineage>
</organism>
<evidence type="ECO:0000313" key="1">
    <source>
        <dbReference type="EMBL" id="CAD7077112.1"/>
    </source>
</evidence>
<reference evidence="1 2" key="1">
    <citation type="submission" date="2020-11" db="EMBL/GenBank/DDBJ databases">
        <authorList>
            <person name="Wallbank WR R."/>
            <person name="Pardo Diaz C."/>
            <person name="Kozak K."/>
            <person name="Martin S."/>
            <person name="Jiggins C."/>
            <person name="Moest M."/>
            <person name="Warren A I."/>
            <person name="Generalovic N T."/>
            <person name="Byers J.R.P. K."/>
            <person name="Montejo-Kovacevich G."/>
            <person name="Yen C E."/>
        </authorList>
    </citation>
    <scope>NUCLEOTIDE SEQUENCE [LARGE SCALE GENOMIC DNA]</scope>
</reference>
<keyword evidence="2" id="KW-1185">Reference proteome</keyword>
<dbReference type="InterPro" id="IPR011990">
    <property type="entry name" value="TPR-like_helical_dom_sf"/>
</dbReference>
<dbReference type="InParanoid" id="A0A7R8YM52"/>
<protein>
    <recommendedName>
        <fullName evidence="3">Pentatricopeptide repeat-containing protein 2, mitochondrial</fullName>
    </recommendedName>
</protein>
<gene>
    <name evidence="1" type="ORF">HERILL_LOCUS487</name>
</gene>
<dbReference type="PANTHER" id="PTHR14700">
    <property type="entry name" value="PENTATRICOPEPTIDE REPEAT-CONTAINING PROTEIN 2, MITOCHONDRIAL"/>
    <property type="match status" value="1"/>
</dbReference>
<dbReference type="GO" id="GO:0003723">
    <property type="term" value="F:RNA binding"/>
    <property type="evidence" value="ECO:0007669"/>
    <property type="project" value="TreeGrafter"/>
</dbReference>
<name>A0A7R8YM52_HERIL</name>
<dbReference type="PANTHER" id="PTHR14700:SF0">
    <property type="entry name" value="PENTATRICOPEPTIDE REPEAT-CONTAINING PROTEIN 2, MITOCHONDRIAL"/>
    <property type="match status" value="1"/>
</dbReference>
<dbReference type="Proteomes" id="UP000594454">
    <property type="component" value="Chromosome 1"/>
</dbReference>